<evidence type="ECO:0000313" key="8">
    <source>
        <dbReference type="Proteomes" id="UP000001695"/>
    </source>
</evidence>
<feature type="transmembrane region" description="Helical" evidence="6">
    <location>
        <begin position="135"/>
        <end position="157"/>
    </location>
</feature>
<gene>
    <name evidence="7" type="ordered locus">Bind_2076</name>
</gene>
<reference evidence="7 8" key="2">
    <citation type="journal article" date="2010" name="J. Bacteriol.">
        <title>Complete genome sequence of Beijerinckia indica subsp. indica.</title>
        <authorList>
            <person name="Tamas I."/>
            <person name="Dedysh S.N."/>
            <person name="Liesack W."/>
            <person name="Stott M.B."/>
            <person name="Alam M."/>
            <person name="Murrell J.C."/>
            <person name="Dunfield P.F."/>
        </authorList>
    </citation>
    <scope>NUCLEOTIDE SEQUENCE [LARGE SCALE GENOMIC DNA]</scope>
    <source>
        <strain evidence="8">ATCC 9039 / DSM 1715 / NCIMB 8712</strain>
    </source>
</reference>
<feature type="transmembrane region" description="Helical" evidence="6">
    <location>
        <begin position="163"/>
        <end position="182"/>
    </location>
</feature>
<accession>B2IFV8</accession>
<dbReference type="EMBL" id="CP001016">
    <property type="protein sequence ID" value="ACB95697.1"/>
    <property type="molecule type" value="Genomic_DNA"/>
</dbReference>
<protein>
    <submittedName>
        <fullName evidence="7">Membrane protein involved in the export of O-antigen and teichoic acid-like protein</fullName>
    </submittedName>
</protein>
<dbReference type="AlphaFoldDB" id="B2IFV8"/>
<keyword evidence="8" id="KW-1185">Reference proteome</keyword>
<reference evidence="8" key="1">
    <citation type="submission" date="2008-03" db="EMBL/GenBank/DDBJ databases">
        <title>Complete sequence of chromosome of Beijerinckia indica subsp. indica ATCC 9039.</title>
        <authorList>
            <consortium name="US DOE Joint Genome Institute"/>
            <person name="Copeland A."/>
            <person name="Lucas S."/>
            <person name="Lapidus A."/>
            <person name="Glavina del Rio T."/>
            <person name="Dalin E."/>
            <person name="Tice H."/>
            <person name="Bruce D."/>
            <person name="Goodwin L."/>
            <person name="Pitluck S."/>
            <person name="LaButti K."/>
            <person name="Schmutz J."/>
            <person name="Larimer F."/>
            <person name="Land M."/>
            <person name="Hauser L."/>
            <person name="Kyrpides N."/>
            <person name="Mikhailova N."/>
            <person name="Dunfield P.F."/>
            <person name="Dedysh S.N."/>
            <person name="Liesack W."/>
            <person name="Saw J.H."/>
            <person name="Alam M."/>
            <person name="Chen Y."/>
            <person name="Murrell J.C."/>
            <person name="Richardson P."/>
        </authorList>
    </citation>
    <scope>NUCLEOTIDE SEQUENCE [LARGE SCALE GENOMIC DNA]</scope>
    <source>
        <strain evidence="8">ATCC 9039 / DSM 1715 / NCIMB 8712</strain>
    </source>
</reference>
<dbReference type="Proteomes" id="UP000001695">
    <property type="component" value="Chromosome"/>
</dbReference>
<name>B2IFV8_BEII9</name>
<dbReference type="HOGENOM" id="CLU_580969_0_0_5"/>
<dbReference type="RefSeq" id="WP_012385053.1">
    <property type="nucleotide sequence ID" value="NC_010581.1"/>
</dbReference>
<feature type="transmembrane region" description="Helical" evidence="6">
    <location>
        <begin position="76"/>
        <end position="99"/>
    </location>
</feature>
<organism evidence="7 8">
    <name type="scientific">Beijerinckia indica subsp. indica (strain ATCC 9039 / DSM 1715 / NCIMB 8712)</name>
    <dbReference type="NCBI Taxonomy" id="395963"/>
    <lineage>
        <taxon>Bacteria</taxon>
        <taxon>Pseudomonadati</taxon>
        <taxon>Pseudomonadota</taxon>
        <taxon>Alphaproteobacteria</taxon>
        <taxon>Hyphomicrobiales</taxon>
        <taxon>Beijerinckiaceae</taxon>
        <taxon>Beijerinckia</taxon>
    </lineage>
</organism>
<evidence type="ECO:0000256" key="5">
    <source>
        <dbReference type="ARBA" id="ARBA00023136"/>
    </source>
</evidence>
<keyword evidence="4 6" id="KW-1133">Transmembrane helix</keyword>
<dbReference type="OrthoDB" id="8149983at2"/>
<feature type="transmembrane region" description="Helical" evidence="6">
    <location>
        <begin position="247"/>
        <end position="267"/>
    </location>
</feature>
<evidence type="ECO:0000256" key="2">
    <source>
        <dbReference type="ARBA" id="ARBA00022475"/>
    </source>
</evidence>
<feature type="transmembrane region" description="Helical" evidence="6">
    <location>
        <begin position="349"/>
        <end position="369"/>
    </location>
</feature>
<feature type="transmembrane region" description="Helical" evidence="6">
    <location>
        <begin position="410"/>
        <end position="427"/>
    </location>
</feature>
<keyword evidence="2" id="KW-1003">Cell membrane</keyword>
<evidence type="ECO:0000256" key="1">
    <source>
        <dbReference type="ARBA" id="ARBA00004651"/>
    </source>
</evidence>
<dbReference type="InterPro" id="IPR050833">
    <property type="entry name" value="Poly_Biosynth_Transport"/>
</dbReference>
<evidence type="ECO:0000256" key="3">
    <source>
        <dbReference type="ARBA" id="ARBA00022692"/>
    </source>
</evidence>
<evidence type="ECO:0000256" key="6">
    <source>
        <dbReference type="SAM" id="Phobius"/>
    </source>
</evidence>
<keyword evidence="3 6" id="KW-0812">Transmembrane</keyword>
<sequence length="470" mass="50354">MTVFLAFLCNILFNFAIGLLIAKFLGPEEYGRFALSHATAIAVQTAFFDWIRLGATRFYSQRSQHENPALRPTLDVSFSLIGCAIAIGGGLLMLSGVHFTLSNPFIGLALAIAIANGLFDYHAALARARFHDQHYVRLILVKTFLGALLMGGAAFWFNSAMLTLVGATLSLGGAVLAARSGLPAGETCQALPQFATASALVRYSLPIVCANLLYLSIPLANRSLIAIFYGFSETGQFSLAFDFGTKAIQAIGSALDVVLFQIAVATHELLGPSHGRQRLANNIAIIFSVVLASCTGLWLTLPSIEGMIVPNDFRGPFYMLLPLMLTGLFCSALIQFAITPIFQIEKRTVPLIAAAFIGCLVDPILVYVLPRNPDASSLAIAQAGAMLAALIALITFAAFTKPQWPRWRDLAIAMLATALMSAALLPLRSREPGLATLTLQIGIGLLVYATVTLSLDFAGLRGIIMARLRT</sequence>
<dbReference type="STRING" id="395963.Bind_2076"/>
<keyword evidence="5 6" id="KW-0472">Membrane</keyword>
<dbReference type="KEGG" id="bid:Bind_2076"/>
<feature type="transmembrane region" description="Helical" evidence="6">
    <location>
        <begin position="34"/>
        <end position="55"/>
    </location>
</feature>
<dbReference type="PANTHER" id="PTHR30250:SF11">
    <property type="entry name" value="O-ANTIGEN TRANSPORTER-RELATED"/>
    <property type="match status" value="1"/>
</dbReference>
<feature type="transmembrane region" description="Helical" evidence="6">
    <location>
        <begin position="375"/>
        <end position="398"/>
    </location>
</feature>
<dbReference type="PANTHER" id="PTHR30250">
    <property type="entry name" value="PST FAMILY PREDICTED COLANIC ACID TRANSPORTER"/>
    <property type="match status" value="1"/>
</dbReference>
<comment type="subcellular location">
    <subcellularLocation>
        <location evidence="1">Cell membrane</location>
        <topology evidence="1">Multi-pass membrane protein</topology>
    </subcellularLocation>
</comment>
<proteinExistence type="predicted"/>
<feature type="transmembrane region" description="Helical" evidence="6">
    <location>
        <begin position="279"/>
        <end position="299"/>
    </location>
</feature>
<dbReference type="GO" id="GO:0005886">
    <property type="term" value="C:plasma membrane"/>
    <property type="evidence" value="ECO:0007669"/>
    <property type="project" value="UniProtKB-SubCell"/>
</dbReference>
<feature type="transmembrane region" description="Helical" evidence="6">
    <location>
        <begin position="105"/>
        <end position="123"/>
    </location>
</feature>
<feature type="transmembrane region" description="Helical" evidence="6">
    <location>
        <begin position="194"/>
        <end position="214"/>
    </location>
</feature>
<evidence type="ECO:0000256" key="4">
    <source>
        <dbReference type="ARBA" id="ARBA00022989"/>
    </source>
</evidence>
<dbReference type="eggNOG" id="COG2244">
    <property type="taxonomic scope" value="Bacteria"/>
</dbReference>
<feature type="transmembrane region" description="Helical" evidence="6">
    <location>
        <begin position="439"/>
        <end position="460"/>
    </location>
</feature>
<evidence type="ECO:0000313" key="7">
    <source>
        <dbReference type="EMBL" id="ACB95697.1"/>
    </source>
</evidence>
<feature type="transmembrane region" description="Helical" evidence="6">
    <location>
        <begin position="319"/>
        <end position="342"/>
    </location>
</feature>